<dbReference type="OrthoDB" id="9809920at2"/>
<dbReference type="NCBIfam" id="TIGR01356">
    <property type="entry name" value="aroA"/>
    <property type="match status" value="1"/>
</dbReference>
<dbReference type="GO" id="GO:0005737">
    <property type="term" value="C:cytoplasm"/>
    <property type="evidence" value="ECO:0007669"/>
    <property type="project" value="UniProtKB-SubCell"/>
</dbReference>
<feature type="domain" description="Enolpyruvate transferase" evidence="8">
    <location>
        <begin position="33"/>
        <end position="441"/>
    </location>
</feature>
<dbReference type="GO" id="GO:0009423">
    <property type="term" value="P:chorismate biosynthetic process"/>
    <property type="evidence" value="ECO:0007669"/>
    <property type="project" value="UniProtKB-UniRule"/>
</dbReference>
<comment type="subunit">
    <text evidence="7">Monomer.</text>
</comment>
<comment type="subcellular location">
    <subcellularLocation>
        <location evidence="7">Cytoplasm</location>
    </subcellularLocation>
</comment>
<dbReference type="CDD" id="cd01556">
    <property type="entry name" value="EPSP_synthase"/>
    <property type="match status" value="1"/>
</dbReference>
<organism evidence="9 10">
    <name type="scientific">Paenibacillus psychroresistens</name>
    <dbReference type="NCBI Taxonomy" id="1778678"/>
    <lineage>
        <taxon>Bacteria</taxon>
        <taxon>Bacillati</taxon>
        <taxon>Bacillota</taxon>
        <taxon>Bacilli</taxon>
        <taxon>Bacillales</taxon>
        <taxon>Paenibacillaceae</taxon>
        <taxon>Paenibacillus</taxon>
    </lineage>
</organism>
<keyword evidence="3 7" id="KW-0028">Amino-acid biosynthesis</keyword>
<comment type="function">
    <text evidence="7">Catalyzes the transfer of the enolpyruvyl moiety of phosphoenolpyruvate (PEP) to the 5-hydroxyl of shikimate-3-phosphate (S3P) to produce enolpyruvyl shikimate-3-phosphate and inorganic phosphate.</text>
</comment>
<evidence type="ECO:0000256" key="7">
    <source>
        <dbReference type="HAMAP-Rule" id="MF_00210"/>
    </source>
</evidence>
<dbReference type="EC" id="2.5.1.19" evidence="7"/>
<dbReference type="GO" id="GO:0008652">
    <property type="term" value="P:amino acid biosynthetic process"/>
    <property type="evidence" value="ECO:0007669"/>
    <property type="project" value="UniProtKB-KW"/>
</dbReference>
<comment type="catalytic activity">
    <reaction evidence="6">
        <text>3-phosphoshikimate + phosphoenolpyruvate = 5-O-(1-carboxyvinyl)-3-phosphoshikimate + phosphate</text>
        <dbReference type="Rhea" id="RHEA:21256"/>
        <dbReference type="ChEBI" id="CHEBI:43474"/>
        <dbReference type="ChEBI" id="CHEBI:57701"/>
        <dbReference type="ChEBI" id="CHEBI:58702"/>
        <dbReference type="ChEBI" id="CHEBI:145989"/>
        <dbReference type="EC" id="2.5.1.19"/>
    </reaction>
    <physiologicalReaction direction="left-to-right" evidence="6">
        <dbReference type="Rhea" id="RHEA:21257"/>
    </physiologicalReaction>
</comment>
<dbReference type="Gene3D" id="3.65.10.10">
    <property type="entry name" value="Enolpyruvate transferase domain"/>
    <property type="match status" value="2"/>
</dbReference>
<feature type="active site" description="Proton acceptor" evidence="7">
    <location>
        <position position="335"/>
    </location>
</feature>
<dbReference type="HAMAP" id="MF_00210">
    <property type="entry name" value="EPSP_synth"/>
    <property type="match status" value="1"/>
</dbReference>
<feature type="binding site" evidence="7">
    <location>
        <position position="366"/>
    </location>
    <ligand>
        <name>phosphoenolpyruvate</name>
        <dbReference type="ChEBI" id="CHEBI:58702"/>
    </ligand>
</feature>
<evidence type="ECO:0000256" key="2">
    <source>
        <dbReference type="ARBA" id="ARBA00009948"/>
    </source>
</evidence>
<dbReference type="AlphaFoldDB" id="A0A6B8RKY3"/>
<keyword evidence="7" id="KW-0963">Cytoplasm</keyword>
<sequence>MNTVNQHEPEKEAQSPWSNYIDKQAVRISPSASPVQGTITMPGSKSLTNRALIMAALAVGTSRLEGILKSDDSYWCIHNLTQLGIKIQVDREIAIVEGNRGEWTLQGIELYVGAAGTIARFLPGALAIGRGVWHLKGSNRMHERPLAPLLDALTSLGAVIQYDANSGFLPLTLHANGLMGGLVSLAGSVSSQFISGLLLAAPYAEEAITIKMEGSIVQPDYVELTLEMMRAFGVPSSWSDNGSSILIRPQKYKAQNIKLEPDVSTCGYFWALAALTNGRIRVDGIHSKTRQPDIELLNVLEVMGCTINLGENYIEVCGTSNLKGGFTLNMQRWSDQALTLAVLAIFADGPITLLGIEHIRHHECDRIAAICNELRKLSIQVDEHMDGFTVYPGLPKAAQLNPHDDHRMAMALALIGSKVAGISTLNPSCVSKTCSDYWDRLSTLGVVIELI</sequence>
<accession>A0A6B8RKY3</accession>
<feature type="binding site" evidence="7">
    <location>
        <position position="335"/>
    </location>
    <ligand>
        <name>3-phosphoshikimate</name>
        <dbReference type="ChEBI" id="CHEBI:145989"/>
    </ligand>
</feature>
<feature type="binding site" evidence="7">
    <location>
        <position position="407"/>
    </location>
    <ligand>
        <name>phosphoenolpyruvate</name>
        <dbReference type="ChEBI" id="CHEBI:58702"/>
    </ligand>
</feature>
<dbReference type="GO" id="GO:0003866">
    <property type="term" value="F:3-phosphoshikimate 1-carboxyvinyltransferase activity"/>
    <property type="evidence" value="ECO:0007669"/>
    <property type="project" value="UniProtKB-UniRule"/>
</dbReference>
<feature type="binding site" evidence="7">
    <location>
        <position position="45"/>
    </location>
    <ligand>
        <name>3-phosphoshikimate</name>
        <dbReference type="ChEBI" id="CHEBI:145989"/>
    </ligand>
</feature>
<keyword evidence="5 7" id="KW-0057">Aromatic amino acid biosynthesis</keyword>
<dbReference type="PANTHER" id="PTHR21090">
    <property type="entry name" value="AROM/DEHYDROQUINATE SYNTHASE"/>
    <property type="match status" value="1"/>
</dbReference>
<name>A0A6B8RKY3_9BACL</name>
<feature type="binding site" evidence="7">
    <location>
        <position position="192"/>
    </location>
    <ligand>
        <name>phosphoenolpyruvate</name>
        <dbReference type="ChEBI" id="CHEBI:58702"/>
    </ligand>
</feature>
<reference evidence="10" key="1">
    <citation type="submission" date="2018-11" db="EMBL/GenBank/DDBJ databases">
        <title>Complete genome sequence of Paenibacillus sp. ML311-T8.</title>
        <authorList>
            <person name="Nam Y.-D."/>
            <person name="Kang J."/>
            <person name="Chung W.-H."/>
            <person name="Park Y.S."/>
        </authorList>
    </citation>
    <scope>NUCLEOTIDE SEQUENCE [LARGE SCALE GENOMIC DNA]</scope>
    <source>
        <strain evidence="10">ML311-T8</strain>
    </source>
</reference>
<dbReference type="PIRSF" id="PIRSF000505">
    <property type="entry name" value="EPSPS"/>
    <property type="match status" value="1"/>
</dbReference>
<evidence type="ECO:0000313" key="10">
    <source>
        <dbReference type="Proteomes" id="UP000426246"/>
    </source>
</evidence>
<keyword evidence="4 7" id="KW-0808">Transferase</keyword>
<evidence type="ECO:0000313" key="9">
    <source>
        <dbReference type="EMBL" id="QGQ96205.1"/>
    </source>
</evidence>
<proteinExistence type="inferred from homology"/>
<dbReference type="EMBL" id="CP034235">
    <property type="protein sequence ID" value="QGQ96205.1"/>
    <property type="molecule type" value="Genomic_DNA"/>
</dbReference>
<comment type="pathway">
    <text evidence="1 7">Metabolic intermediate biosynthesis; chorismate biosynthesis; chorismate from D-erythrose 4-phosphate and phosphoenolpyruvate: step 6/7.</text>
</comment>
<feature type="binding site" evidence="7">
    <location>
        <position position="432"/>
    </location>
    <ligand>
        <name>phosphoenolpyruvate</name>
        <dbReference type="ChEBI" id="CHEBI:58702"/>
    </ligand>
</feature>
<dbReference type="InterPro" id="IPR001986">
    <property type="entry name" value="Enolpyruvate_Tfrase_dom"/>
</dbReference>
<feature type="binding site" evidence="7">
    <location>
        <position position="144"/>
    </location>
    <ligand>
        <name>phosphoenolpyruvate</name>
        <dbReference type="ChEBI" id="CHEBI:58702"/>
    </ligand>
</feature>
<dbReference type="InterPro" id="IPR036968">
    <property type="entry name" value="Enolpyruvate_Tfrase_sf"/>
</dbReference>
<feature type="binding site" evidence="7">
    <location>
        <position position="192"/>
    </location>
    <ligand>
        <name>3-phosphoshikimate</name>
        <dbReference type="ChEBI" id="CHEBI:145989"/>
    </ligand>
</feature>
<dbReference type="KEGG" id="ppsc:EHS13_15630"/>
<comment type="similarity">
    <text evidence="2 7">Belongs to the EPSP synthase family.</text>
</comment>
<dbReference type="SUPFAM" id="SSF55205">
    <property type="entry name" value="EPT/RTPC-like"/>
    <property type="match status" value="1"/>
</dbReference>
<feature type="binding site" evidence="7">
    <location>
        <position position="46"/>
    </location>
    <ligand>
        <name>3-phosphoshikimate</name>
        <dbReference type="ChEBI" id="CHEBI:145989"/>
    </ligand>
</feature>
<dbReference type="PANTHER" id="PTHR21090:SF5">
    <property type="entry name" value="PENTAFUNCTIONAL AROM POLYPEPTIDE"/>
    <property type="match status" value="1"/>
</dbReference>
<feature type="binding site" evidence="7">
    <location>
        <position position="191"/>
    </location>
    <ligand>
        <name>3-phosphoshikimate</name>
        <dbReference type="ChEBI" id="CHEBI:145989"/>
    </ligand>
</feature>
<feature type="binding site" evidence="7">
    <location>
        <position position="116"/>
    </location>
    <ligand>
        <name>phosphoenolpyruvate</name>
        <dbReference type="ChEBI" id="CHEBI:58702"/>
    </ligand>
</feature>
<feature type="binding site" evidence="7">
    <location>
        <position position="45"/>
    </location>
    <ligand>
        <name>phosphoenolpyruvate</name>
        <dbReference type="ChEBI" id="CHEBI:58702"/>
    </ligand>
</feature>
<protein>
    <recommendedName>
        <fullName evidence="7">3-phosphoshikimate 1-carboxyvinyltransferase</fullName>
        <ecNumber evidence="7">2.5.1.19</ecNumber>
    </recommendedName>
    <alternativeName>
        <fullName evidence="7">5-enolpyruvylshikimate-3-phosphate synthase</fullName>
        <shortName evidence="7">EPSP synthase</shortName>
        <shortName evidence="7">EPSPS</shortName>
    </alternativeName>
</protein>
<dbReference type="GO" id="GO:0009073">
    <property type="term" value="P:aromatic amino acid family biosynthetic process"/>
    <property type="evidence" value="ECO:0007669"/>
    <property type="project" value="UniProtKB-KW"/>
</dbReference>
<dbReference type="UniPathway" id="UPA00053">
    <property type="reaction ID" value="UER00089"/>
</dbReference>
<evidence type="ECO:0000256" key="3">
    <source>
        <dbReference type="ARBA" id="ARBA00022605"/>
    </source>
</evidence>
<evidence type="ECO:0000256" key="4">
    <source>
        <dbReference type="ARBA" id="ARBA00022679"/>
    </source>
</evidence>
<evidence type="ECO:0000259" key="8">
    <source>
        <dbReference type="Pfam" id="PF00275"/>
    </source>
</evidence>
<dbReference type="Pfam" id="PF00275">
    <property type="entry name" value="EPSP_synthase"/>
    <property type="match status" value="1"/>
</dbReference>
<dbReference type="RefSeq" id="WP_155701240.1">
    <property type="nucleotide sequence ID" value="NZ_CP034235.1"/>
</dbReference>
<gene>
    <name evidence="7 9" type="primary">aroA</name>
    <name evidence="9" type="ORF">EHS13_15630</name>
</gene>
<evidence type="ECO:0000256" key="6">
    <source>
        <dbReference type="ARBA" id="ARBA00044633"/>
    </source>
</evidence>
<dbReference type="InterPro" id="IPR006264">
    <property type="entry name" value="EPSP_synthase"/>
</dbReference>
<feature type="binding site" evidence="7">
    <location>
        <position position="362"/>
    </location>
    <ligand>
        <name>3-phosphoshikimate</name>
        <dbReference type="ChEBI" id="CHEBI:145989"/>
    </ligand>
</feature>
<keyword evidence="10" id="KW-1185">Reference proteome</keyword>
<evidence type="ECO:0000256" key="5">
    <source>
        <dbReference type="ARBA" id="ARBA00023141"/>
    </source>
</evidence>
<comment type="caution">
    <text evidence="7">Lacks conserved residue(s) required for the propagation of feature annotation.</text>
</comment>
<dbReference type="Proteomes" id="UP000426246">
    <property type="component" value="Chromosome"/>
</dbReference>
<evidence type="ECO:0000256" key="1">
    <source>
        <dbReference type="ARBA" id="ARBA00004811"/>
    </source>
</evidence>
<feature type="binding site" evidence="7">
    <location>
        <position position="190"/>
    </location>
    <ligand>
        <name>3-phosphoshikimate</name>
        <dbReference type="ChEBI" id="CHEBI:145989"/>
    </ligand>
</feature>
<feature type="binding site" evidence="7">
    <location>
        <position position="50"/>
    </location>
    <ligand>
        <name>3-phosphoshikimate</name>
        <dbReference type="ChEBI" id="CHEBI:145989"/>
    </ligand>
</feature>
<dbReference type="InterPro" id="IPR013792">
    <property type="entry name" value="RNA3'P_cycl/enolpyr_Trfase_a/b"/>
</dbReference>